<dbReference type="EC" id="1.1.1.325" evidence="3"/>
<reference evidence="4" key="1">
    <citation type="submission" date="2016-06" db="EMBL/GenBank/DDBJ databases">
        <authorList>
            <person name="Rodrigo-Torres Lidia"/>
            <person name="Arahal R.David."/>
        </authorList>
    </citation>
    <scope>NUCLEOTIDE SEQUENCE [LARGE SCALE GENOMIC DNA]</scope>
    <source>
        <strain evidence="4">CECT 7223</strain>
    </source>
</reference>
<dbReference type="PANTHER" id="PTHR42901:SF1">
    <property type="entry name" value="ALCOHOL DEHYDROGENASE"/>
    <property type="match status" value="1"/>
</dbReference>
<protein>
    <submittedName>
        <fullName evidence="3">Sepiapterin reductase</fullName>
        <ecNumber evidence="3">1.1.1.325</ecNumber>
    </submittedName>
</protein>
<dbReference type="Pfam" id="PF00106">
    <property type="entry name" value="adh_short"/>
    <property type="match status" value="1"/>
</dbReference>
<dbReference type="Proteomes" id="UP000092876">
    <property type="component" value="Unassembled WGS sequence"/>
</dbReference>
<sequence>MILITGSSSGLGAALAKQYANASNSRQRLMITGRSSQRLAELAKNLPADTVSQTCDLCDPNSVSELLDALPETPKLVVHSAGSGYFGKIEQQDPAAISDMLKNNIESSIFLIRELVQRYKEQPVTIAVVMSTAAQGAKAEESTYCAAKWAVKGFIESVRLELKGHPMKIVAVYPGGMATEFWNTSGKDMDTSRFMTAQEAAQMLQQALTSTEHGYVSDITINRG</sequence>
<dbReference type="Gene3D" id="3.40.50.720">
    <property type="entry name" value="NAD(P)-binding Rossmann-like Domain"/>
    <property type="match status" value="1"/>
</dbReference>
<dbReference type="SUPFAM" id="SSF51735">
    <property type="entry name" value="NAD(P)-binding Rossmann-fold domains"/>
    <property type="match status" value="1"/>
</dbReference>
<evidence type="ECO:0000313" key="3">
    <source>
        <dbReference type="EMBL" id="SBS64918.1"/>
    </source>
</evidence>
<keyword evidence="2 3" id="KW-0560">Oxidoreductase</keyword>
<dbReference type="GeneID" id="94234745"/>
<dbReference type="RefSeq" id="WP_065679345.1">
    <property type="nucleotide sequence ID" value="NZ_AP025461.1"/>
</dbReference>
<comment type="similarity">
    <text evidence="1">Belongs to the short-chain dehydrogenases/reductases (SDR) family.</text>
</comment>
<evidence type="ECO:0000256" key="1">
    <source>
        <dbReference type="ARBA" id="ARBA00006484"/>
    </source>
</evidence>
<dbReference type="PRINTS" id="PR00081">
    <property type="entry name" value="GDHRDH"/>
</dbReference>
<name>A0A1C3IUC3_9VIBR</name>
<dbReference type="GO" id="GO:0016491">
    <property type="term" value="F:oxidoreductase activity"/>
    <property type="evidence" value="ECO:0007669"/>
    <property type="project" value="UniProtKB-KW"/>
</dbReference>
<evidence type="ECO:0000313" key="4">
    <source>
        <dbReference type="Proteomes" id="UP000092876"/>
    </source>
</evidence>
<evidence type="ECO:0000256" key="2">
    <source>
        <dbReference type="ARBA" id="ARBA00023002"/>
    </source>
</evidence>
<dbReference type="EMBL" id="FLQP01000033">
    <property type="protein sequence ID" value="SBS64918.1"/>
    <property type="molecule type" value="Genomic_DNA"/>
</dbReference>
<gene>
    <name evidence="3" type="ORF">VAT7223_02416</name>
</gene>
<organism evidence="3 4">
    <name type="scientific">Vibrio atlanticus</name>
    <dbReference type="NCBI Taxonomy" id="693153"/>
    <lineage>
        <taxon>Bacteria</taxon>
        <taxon>Pseudomonadati</taxon>
        <taxon>Pseudomonadota</taxon>
        <taxon>Gammaproteobacteria</taxon>
        <taxon>Vibrionales</taxon>
        <taxon>Vibrionaceae</taxon>
        <taxon>Vibrio</taxon>
    </lineage>
</organism>
<dbReference type="AlphaFoldDB" id="A0A1C3IUC3"/>
<accession>A0A1C3IUC3</accession>
<dbReference type="InterPro" id="IPR036291">
    <property type="entry name" value="NAD(P)-bd_dom_sf"/>
</dbReference>
<dbReference type="PANTHER" id="PTHR42901">
    <property type="entry name" value="ALCOHOL DEHYDROGENASE"/>
    <property type="match status" value="1"/>
</dbReference>
<dbReference type="InterPro" id="IPR002347">
    <property type="entry name" value="SDR_fam"/>
</dbReference>
<dbReference type="PROSITE" id="PS00061">
    <property type="entry name" value="ADH_SHORT"/>
    <property type="match status" value="1"/>
</dbReference>
<proteinExistence type="inferred from homology"/>
<dbReference type="InterPro" id="IPR020904">
    <property type="entry name" value="Sc_DH/Rdtase_CS"/>
</dbReference>